<dbReference type="EMBL" id="AMCI01005076">
    <property type="protein sequence ID" value="EJW96836.1"/>
    <property type="molecule type" value="Genomic_DNA"/>
</dbReference>
<dbReference type="AlphaFoldDB" id="J9FPF8"/>
<protein>
    <submittedName>
        <fullName evidence="1">Uncharacterized protein</fullName>
    </submittedName>
</protein>
<organism evidence="1">
    <name type="scientific">gut metagenome</name>
    <dbReference type="NCBI Taxonomy" id="749906"/>
    <lineage>
        <taxon>unclassified sequences</taxon>
        <taxon>metagenomes</taxon>
        <taxon>organismal metagenomes</taxon>
    </lineage>
</organism>
<gene>
    <name evidence="1" type="ORF">EVA_15056</name>
</gene>
<accession>J9FPF8</accession>
<evidence type="ECO:0000313" key="1">
    <source>
        <dbReference type="EMBL" id="EJW96836.1"/>
    </source>
</evidence>
<name>J9FPF8_9ZZZZ</name>
<proteinExistence type="predicted"/>
<comment type="caution">
    <text evidence="1">The sequence shown here is derived from an EMBL/GenBank/DDBJ whole genome shotgun (WGS) entry which is preliminary data.</text>
</comment>
<sequence length="63" mass="7585">MKKIIKIFFVYHDRCSGQKEYSIRLIHNNLSSFIGLSFSIAHLMRFIAKYKTETLWILRKVIH</sequence>
<reference evidence="1" key="1">
    <citation type="journal article" date="2012" name="PLoS ONE">
        <title>Gene sets for utilization of primary and secondary nutrition supplies in the distal gut of endangered iberian lynx.</title>
        <authorList>
            <person name="Alcaide M."/>
            <person name="Messina E."/>
            <person name="Richter M."/>
            <person name="Bargiela R."/>
            <person name="Peplies J."/>
            <person name="Huws S.A."/>
            <person name="Newbold C.J."/>
            <person name="Golyshin P.N."/>
            <person name="Simon M.A."/>
            <person name="Lopez G."/>
            <person name="Yakimov M.M."/>
            <person name="Ferrer M."/>
        </authorList>
    </citation>
    <scope>NUCLEOTIDE SEQUENCE</scope>
</reference>